<sequence length="44" mass="4651">VAAVSCMICKIDEIELVALTMKAGLEDGGRSVDCVDLRIVGDEL</sequence>
<dbReference type="EMBL" id="BKCJ010553024">
    <property type="protein sequence ID" value="GFB10491.1"/>
    <property type="molecule type" value="Genomic_DNA"/>
</dbReference>
<name>A0A699KTE7_TANCI</name>
<gene>
    <name evidence="1" type="ORF">Tci_682462</name>
</gene>
<accession>A0A699KTE7</accession>
<evidence type="ECO:0000313" key="1">
    <source>
        <dbReference type="EMBL" id="GFB10491.1"/>
    </source>
</evidence>
<organism evidence="1">
    <name type="scientific">Tanacetum cinerariifolium</name>
    <name type="common">Dalmatian daisy</name>
    <name type="synonym">Chrysanthemum cinerariifolium</name>
    <dbReference type="NCBI Taxonomy" id="118510"/>
    <lineage>
        <taxon>Eukaryota</taxon>
        <taxon>Viridiplantae</taxon>
        <taxon>Streptophyta</taxon>
        <taxon>Embryophyta</taxon>
        <taxon>Tracheophyta</taxon>
        <taxon>Spermatophyta</taxon>
        <taxon>Magnoliopsida</taxon>
        <taxon>eudicotyledons</taxon>
        <taxon>Gunneridae</taxon>
        <taxon>Pentapetalae</taxon>
        <taxon>asterids</taxon>
        <taxon>campanulids</taxon>
        <taxon>Asterales</taxon>
        <taxon>Asteraceae</taxon>
        <taxon>Asteroideae</taxon>
        <taxon>Anthemideae</taxon>
        <taxon>Anthemidinae</taxon>
        <taxon>Tanacetum</taxon>
    </lineage>
</organism>
<reference evidence="1" key="1">
    <citation type="journal article" date="2019" name="Sci. Rep.">
        <title>Draft genome of Tanacetum cinerariifolium, the natural source of mosquito coil.</title>
        <authorList>
            <person name="Yamashiro T."/>
            <person name="Shiraishi A."/>
            <person name="Satake H."/>
            <person name="Nakayama K."/>
        </authorList>
    </citation>
    <scope>NUCLEOTIDE SEQUENCE</scope>
</reference>
<feature type="non-terminal residue" evidence="1">
    <location>
        <position position="1"/>
    </location>
</feature>
<proteinExistence type="predicted"/>
<protein>
    <submittedName>
        <fullName evidence="1">Uncharacterized protein</fullName>
    </submittedName>
</protein>
<comment type="caution">
    <text evidence="1">The sequence shown here is derived from an EMBL/GenBank/DDBJ whole genome shotgun (WGS) entry which is preliminary data.</text>
</comment>
<dbReference type="AlphaFoldDB" id="A0A699KTE7"/>